<name>M2UNR5_STUST</name>
<gene>
    <name evidence="1" type="ORF">B381_10393</name>
</gene>
<evidence type="ECO:0000313" key="2">
    <source>
        <dbReference type="Proteomes" id="UP000011700"/>
    </source>
</evidence>
<sequence length="40" mass="4370">MIMGLPFSIVLLCMMYGLFKALTGRQLPEPVGRATLGTRS</sequence>
<dbReference type="AlphaFoldDB" id="M2UNR5"/>
<accession>M2UNR5</accession>
<dbReference type="EMBL" id="AOBS01000045">
    <property type="protein sequence ID" value="EME00230.1"/>
    <property type="molecule type" value="Genomic_DNA"/>
</dbReference>
<dbReference type="Proteomes" id="UP000011700">
    <property type="component" value="Unassembled WGS sequence"/>
</dbReference>
<proteinExistence type="predicted"/>
<organism evidence="1 2">
    <name type="scientific">Stutzerimonas stutzeri NF13</name>
    <dbReference type="NCBI Taxonomy" id="1212548"/>
    <lineage>
        <taxon>Bacteria</taxon>
        <taxon>Pseudomonadati</taxon>
        <taxon>Pseudomonadota</taxon>
        <taxon>Gammaproteobacteria</taxon>
        <taxon>Pseudomonadales</taxon>
        <taxon>Pseudomonadaceae</taxon>
        <taxon>Stutzerimonas</taxon>
    </lineage>
</organism>
<evidence type="ECO:0000313" key="1">
    <source>
        <dbReference type="EMBL" id="EME00230.1"/>
    </source>
</evidence>
<comment type="caution">
    <text evidence="1">The sequence shown here is derived from an EMBL/GenBank/DDBJ whole genome shotgun (WGS) entry which is preliminary data.</text>
</comment>
<dbReference type="PATRIC" id="fig|1212548.4.peg.2030"/>
<reference evidence="1 2" key="1">
    <citation type="journal article" date="2013" name="Genome Announc.">
        <title>Draft Genome of Pseudomonas stutzeri Strain NF13, a Nitrogen Fixer Isolated from the Galapagos Rift Hydrothermal Vent.</title>
        <authorList>
            <person name="Pena A."/>
            <person name="Busquets A."/>
            <person name="Gomila M."/>
            <person name="Mayol J."/>
            <person name="Bosch R."/>
            <person name="Nogales B."/>
            <person name="Garcia-Valdes E."/>
            <person name="Bennasar A."/>
            <person name="Lalucat J."/>
        </authorList>
    </citation>
    <scope>NUCLEOTIDE SEQUENCE [LARGE SCALE GENOMIC DNA]</scope>
    <source>
        <strain evidence="1 2">NF13</strain>
    </source>
</reference>
<protein>
    <submittedName>
        <fullName evidence="1">Uncharacterized protein</fullName>
    </submittedName>
</protein>